<dbReference type="EMBL" id="MUHB01000007">
    <property type="protein sequence ID" value="OXB05992.1"/>
    <property type="molecule type" value="Genomic_DNA"/>
</dbReference>
<dbReference type="CDD" id="cd01392">
    <property type="entry name" value="HTH_LacI"/>
    <property type="match status" value="1"/>
</dbReference>
<dbReference type="PANTHER" id="PTHR30146">
    <property type="entry name" value="LACI-RELATED TRANSCRIPTIONAL REPRESSOR"/>
    <property type="match status" value="1"/>
</dbReference>
<feature type="coiled-coil region" evidence="4">
    <location>
        <begin position="299"/>
        <end position="326"/>
    </location>
</feature>
<dbReference type="SUPFAM" id="SSF47413">
    <property type="entry name" value="lambda repressor-like DNA-binding domains"/>
    <property type="match status" value="1"/>
</dbReference>
<evidence type="ECO:0000259" key="5">
    <source>
        <dbReference type="PROSITE" id="PS50932"/>
    </source>
</evidence>
<dbReference type="Gene3D" id="3.40.50.2300">
    <property type="match status" value="2"/>
</dbReference>
<dbReference type="InterPro" id="IPR046335">
    <property type="entry name" value="LacI/GalR-like_sensor"/>
</dbReference>
<evidence type="ECO:0000256" key="3">
    <source>
        <dbReference type="ARBA" id="ARBA00023163"/>
    </source>
</evidence>
<dbReference type="Proteomes" id="UP000198431">
    <property type="component" value="Unassembled WGS sequence"/>
</dbReference>
<feature type="domain" description="HTH lacI-type" evidence="5">
    <location>
        <begin position="5"/>
        <end position="59"/>
    </location>
</feature>
<evidence type="ECO:0000313" key="6">
    <source>
        <dbReference type="EMBL" id="OXB05992.1"/>
    </source>
</evidence>
<keyword evidence="1" id="KW-0805">Transcription regulation</keyword>
<gene>
    <name evidence="6" type="ORF">B0A72_08260</name>
    <name evidence="7" type="ORF">SAMN05444387_2169</name>
</gene>
<name>A0AB36P447_9FLAO</name>
<dbReference type="PROSITE" id="PS50932">
    <property type="entry name" value="HTH_LACI_2"/>
    <property type="match status" value="1"/>
</dbReference>
<keyword evidence="3" id="KW-0804">Transcription</keyword>
<proteinExistence type="predicted"/>
<reference evidence="6 9" key="1">
    <citation type="submission" date="2016-11" db="EMBL/GenBank/DDBJ databases">
        <title>Whole genomes of Flavobacteriaceae.</title>
        <authorList>
            <person name="Stine C."/>
            <person name="Li C."/>
            <person name="Tadesse D."/>
        </authorList>
    </citation>
    <scope>NUCLEOTIDE SEQUENCE [LARGE SCALE GENOMIC DNA]</scope>
    <source>
        <strain evidence="6 9">ATCC 19366</strain>
    </source>
</reference>
<dbReference type="InterPro" id="IPR010982">
    <property type="entry name" value="Lambda_DNA-bd_dom_sf"/>
</dbReference>
<evidence type="ECO:0000313" key="7">
    <source>
        <dbReference type="EMBL" id="SHM19795.1"/>
    </source>
</evidence>
<dbReference type="GO" id="GO:0003700">
    <property type="term" value="F:DNA-binding transcription factor activity"/>
    <property type="evidence" value="ECO:0007669"/>
    <property type="project" value="TreeGrafter"/>
</dbReference>
<dbReference type="Pfam" id="PF13377">
    <property type="entry name" value="Peripla_BP_3"/>
    <property type="match status" value="1"/>
</dbReference>
<keyword evidence="8" id="KW-1185">Reference proteome</keyword>
<dbReference type="Proteomes" id="UP000184216">
    <property type="component" value="Unassembled WGS sequence"/>
</dbReference>
<dbReference type="GO" id="GO:0000976">
    <property type="term" value="F:transcription cis-regulatory region binding"/>
    <property type="evidence" value="ECO:0007669"/>
    <property type="project" value="TreeGrafter"/>
</dbReference>
<keyword evidence="4" id="KW-0175">Coiled coil</keyword>
<dbReference type="InterPro" id="IPR028082">
    <property type="entry name" value="Peripla_BP_I"/>
</dbReference>
<dbReference type="Gene3D" id="1.10.260.40">
    <property type="entry name" value="lambda repressor-like DNA-binding domains"/>
    <property type="match status" value="1"/>
</dbReference>
<dbReference type="SUPFAM" id="SSF53822">
    <property type="entry name" value="Periplasmic binding protein-like I"/>
    <property type="match status" value="1"/>
</dbReference>
<dbReference type="Pfam" id="PF00356">
    <property type="entry name" value="LacI"/>
    <property type="match status" value="1"/>
</dbReference>
<protein>
    <submittedName>
        <fullName evidence="6">LacI family transcriptional regulator</fullName>
    </submittedName>
    <submittedName>
        <fullName evidence="7">Transcriptional regulator, LacI family</fullName>
    </submittedName>
</protein>
<accession>A0AB36P447</accession>
<keyword evidence="2" id="KW-0238">DNA-binding</keyword>
<dbReference type="RefSeq" id="WP_042566261.1">
    <property type="nucleotide sequence ID" value="NZ_FRBX01000002.1"/>
</dbReference>
<dbReference type="AlphaFoldDB" id="A0AB36P447"/>
<dbReference type="EMBL" id="FRBX01000002">
    <property type="protein sequence ID" value="SHM19795.1"/>
    <property type="molecule type" value="Genomic_DNA"/>
</dbReference>
<comment type="caution">
    <text evidence="6">The sequence shown here is derived from an EMBL/GenBank/DDBJ whole genome shotgun (WGS) entry which is preliminary data.</text>
</comment>
<dbReference type="InterPro" id="IPR000843">
    <property type="entry name" value="HTH_LacI"/>
</dbReference>
<evidence type="ECO:0000256" key="1">
    <source>
        <dbReference type="ARBA" id="ARBA00023015"/>
    </source>
</evidence>
<organism evidence="6 9">
    <name type="scientific">Flavobacterium pectinovorum</name>
    <dbReference type="NCBI Taxonomy" id="29533"/>
    <lineage>
        <taxon>Bacteria</taxon>
        <taxon>Pseudomonadati</taxon>
        <taxon>Bacteroidota</taxon>
        <taxon>Flavobacteriia</taxon>
        <taxon>Flavobacteriales</taxon>
        <taxon>Flavobacteriaceae</taxon>
        <taxon>Flavobacterium</taxon>
    </lineage>
</organism>
<evidence type="ECO:0000256" key="4">
    <source>
        <dbReference type="SAM" id="Coils"/>
    </source>
</evidence>
<sequence length="342" mass="37870">MKAKATLKQIAKELGVSVSTVSKALNDSPEISEQTKVKIKEYAKLKNYKPNVIGLNLKNRKTKTIGVIIPNILNSFFAKVFSGIEKVADKKGYNVITCISNESLEKEIHTLEMLSNGTIDGFILSVSEEAQKLQDYSHFSAIINDGTPIVMFDRIADEVECDKVVVDDFDSALNSTQHLINLGCKNIALISSVDNLSVGKLRADGYLKALKDNNIPVNEKIILRTDSEDDMKAKIDGLFDHKIDAIFALDENDSVAALRVSLKKGFRVPEDISIIGFADGILASRRLSPSLTTISQHGIEIGEVAAKQLIKRLEEKEDETSDYETIVIKTKLKERESTRKVK</sequence>
<evidence type="ECO:0000313" key="9">
    <source>
        <dbReference type="Proteomes" id="UP000198431"/>
    </source>
</evidence>
<dbReference type="CDD" id="cd06267">
    <property type="entry name" value="PBP1_LacI_sugar_binding-like"/>
    <property type="match status" value="1"/>
</dbReference>
<evidence type="ECO:0000313" key="8">
    <source>
        <dbReference type="Proteomes" id="UP000184216"/>
    </source>
</evidence>
<dbReference type="PANTHER" id="PTHR30146:SF109">
    <property type="entry name" value="HTH-TYPE TRANSCRIPTIONAL REGULATOR GALS"/>
    <property type="match status" value="1"/>
</dbReference>
<reference evidence="7 8" key="2">
    <citation type="submission" date="2016-11" db="EMBL/GenBank/DDBJ databases">
        <authorList>
            <person name="Varghese N."/>
            <person name="Submissions S."/>
        </authorList>
    </citation>
    <scope>NUCLEOTIDE SEQUENCE [LARGE SCALE GENOMIC DNA]</scope>
    <source>
        <strain evidence="7 8">DSM 6368</strain>
    </source>
</reference>
<dbReference type="SMART" id="SM00354">
    <property type="entry name" value="HTH_LACI"/>
    <property type="match status" value="1"/>
</dbReference>
<evidence type="ECO:0000256" key="2">
    <source>
        <dbReference type="ARBA" id="ARBA00023125"/>
    </source>
</evidence>